<dbReference type="EMBL" id="AACVIE010000010">
    <property type="protein sequence ID" value="EAM5643941.1"/>
    <property type="molecule type" value="Genomic_DNA"/>
</dbReference>
<proteinExistence type="predicted"/>
<dbReference type="Pfam" id="PF02486">
    <property type="entry name" value="Rep_trans"/>
    <property type="match status" value="1"/>
</dbReference>
<gene>
    <name evidence="2" type="ORF">EOF35_18135</name>
</gene>
<dbReference type="InterPro" id="IPR003491">
    <property type="entry name" value="REP-like_C"/>
</dbReference>
<sequence>MNIVNVDHLAFSFQLSYMRDLSRWYEFRPVSGYAGTLPAFPLLPASVDPETGLPVSATDYGLQLDRYKKQMCDAAYARLCLFIDRIFGLSVGPLRSRGMQGYLYSCRLFSCDGRYECGYLMFGGNNDTVHMQISGTGCRCLFSSISPSVLHNVLRGLGVTTLSRIDLALDDFTGNFGCAYAELAYYDGAFRCSERGVYPRIDPRRPRNIDGQLLGETIYVGSRRSRIFWRNYDKALEQHLDGVSWYRSEAELKKVTVDVLSDVDAYFAGICDFSASLLSKTVEEIKRLSRDEQVRRDNLLPCLELLARVRRVRRQVGKVTGDVLDVFQGDVNAAFGLLMRDEHIHKYGFGEYKQILQSGNIIALHSLNNISFNEVMTLC</sequence>
<evidence type="ECO:0000313" key="2">
    <source>
        <dbReference type="EMBL" id="EAM5643941.1"/>
    </source>
</evidence>
<keyword evidence="2" id="KW-0648">Protein biosynthesis</keyword>
<reference evidence="2" key="1">
    <citation type="submission" date="2019-01" db="EMBL/GenBank/DDBJ databases">
        <authorList>
            <consortium name="PulseNet: The National Subtyping Network for Foodborne Disease Surveillance"/>
            <person name="Tarr C.L."/>
            <person name="Trees E."/>
            <person name="Katz L.S."/>
            <person name="Carleton-Romer H.A."/>
            <person name="Stroika S."/>
            <person name="Kucerova Z."/>
            <person name="Roache K.F."/>
            <person name="Sabol A.L."/>
            <person name="Besser J."/>
            <person name="Gerner-Smidt P."/>
        </authorList>
    </citation>
    <scope>NUCLEOTIDE SEQUENCE</scope>
    <source>
        <strain evidence="2">PNUSAS064512</strain>
    </source>
</reference>
<feature type="domain" description="Replication initiation protein-like C-terminal" evidence="1">
    <location>
        <begin position="161"/>
        <end position="287"/>
    </location>
</feature>
<protein>
    <submittedName>
        <fullName evidence="2">Replication initiation factor family protein</fullName>
    </submittedName>
</protein>
<dbReference type="GO" id="GO:0003743">
    <property type="term" value="F:translation initiation factor activity"/>
    <property type="evidence" value="ECO:0007669"/>
    <property type="project" value="UniProtKB-KW"/>
</dbReference>
<keyword evidence="2" id="KW-0396">Initiation factor</keyword>
<name>A0A5T2R0V1_SALER</name>
<comment type="caution">
    <text evidence="2">The sequence shown here is derived from an EMBL/GenBank/DDBJ whole genome shotgun (WGS) entry which is preliminary data.</text>
</comment>
<organism evidence="2">
    <name type="scientific">Salmonella enterica</name>
    <name type="common">Salmonella choleraesuis</name>
    <dbReference type="NCBI Taxonomy" id="28901"/>
    <lineage>
        <taxon>Bacteria</taxon>
        <taxon>Pseudomonadati</taxon>
        <taxon>Pseudomonadota</taxon>
        <taxon>Gammaproteobacteria</taxon>
        <taxon>Enterobacterales</taxon>
        <taxon>Enterobacteriaceae</taxon>
        <taxon>Salmonella</taxon>
    </lineage>
</organism>
<evidence type="ECO:0000259" key="1">
    <source>
        <dbReference type="Pfam" id="PF02486"/>
    </source>
</evidence>
<dbReference type="AlphaFoldDB" id="A0A5T2R0V1"/>
<accession>A0A5T2R0V1</accession>